<keyword evidence="4" id="KW-1185">Reference proteome</keyword>
<dbReference type="Pfam" id="PF13115">
    <property type="entry name" value="YtkA"/>
    <property type="match status" value="1"/>
</dbReference>
<gene>
    <name evidence="3" type="ORF">BD749_3261</name>
</gene>
<evidence type="ECO:0000259" key="2">
    <source>
        <dbReference type="Pfam" id="PF13115"/>
    </source>
</evidence>
<evidence type="ECO:0000256" key="1">
    <source>
        <dbReference type="SAM" id="SignalP"/>
    </source>
</evidence>
<feature type="domain" description="YtkA-like" evidence="2">
    <location>
        <begin position="175"/>
        <end position="251"/>
    </location>
</feature>
<dbReference type="InterPro" id="IPR032693">
    <property type="entry name" value="YtkA-like_dom"/>
</dbReference>
<keyword evidence="1" id="KW-0732">Signal</keyword>
<accession>A0A2N3U9I0</accession>
<organism evidence="3 4">
    <name type="scientific">Pontibacter ramchanderi</name>
    <dbReference type="NCBI Taxonomy" id="1179743"/>
    <lineage>
        <taxon>Bacteria</taxon>
        <taxon>Pseudomonadati</taxon>
        <taxon>Bacteroidota</taxon>
        <taxon>Cytophagia</taxon>
        <taxon>Cytophagales</taxon>
        <taxon>Hymenobacteraceae</taxon>
        <taxon>Pontibacter</taxon>
    </lineage>
</organism>
<dbReference type="AlphaFoldDB" id="A0A2N3U9I0"/>
<dbReference type="OrthoDB" id="1065544at2"/>
<feature type="signal peptide" evidence="1">
    <location>
        <begin position="1"/>
        <end position="25"/>
    </location>
</feature>
<comment type="caution">
    <text evidence="3">The sequence shown here is derived from an EMBL/GenBank/DDBJ whole genome shotgun (WGS) entry which is preliminary data.</text>
</comment>
<dbReference type="RefSeq" id="WP_101446190.1">
    <property type="nucleotide sequence ID" value="NZ_PJMU01000003.1"/>
</dbReference>
<protein>
    <submittedName>
        <fullName evidence="3">YtkA-like protein</fullName>
    </submittedName>
</protein>
<dbReference type="Proteomes" id="UP000233782">
    <property type="component" value="Unassembled WGS sequence"/>
</dbReference>
<sequence>MKKYTWLTLWALFLTTLLFTTSCDSDDVAPMPTVEYKKLAEGNAAGSDIKVELYSTEDLATGYNQLYVALFDAAGKRIEQGSVSLKPQMDMGMMKHAAPVENPVSEQTKNGYFPGAVVFTMPSGEMGSWTLGIQVQANGQTGTFTTPVTIKEPATSRLKSFVSKTDGAKYFVVYLQPQKPKVGVNDIEIAVYKANSMMDYPAVTNLSLVLEPEMPTMGHGSPNNVNPTHAGGGHYKGKANFTMTGLWYLHLTINDATGEAGKLHFEVNF</sequence>
<feature type="chain" id="PRO_5014878460" evidence="1">
    <location>
        <begin position="26"/>
        <end position="269"/>
    </location>
</feature>
<dbReference type="PROSITE" id="PS51257">
    <property type="entry name" value="PROKAR_LIPOPROTEIN"/>
    <property type="match status" value="1"/>
</dbReference>
<proteinExistence type="predicted"/>
<dbReference type="EMBL" id="PJMU01000003">
    <property type="protein sequence ID" value="PKV63418.1"/>
    <property type="molecule type" value="Genomic_DNA"/>
</dbReference>
<evidence type="ECO:0000313" key="3">
    <source>
        <dbReference type="EMBL" id="PKV63418.1"/>
    </source>
</evidence>
<evidence type="ECO:0000313" key="4">
    <source>
        <dbReference type="Proteomes" id="UP000233782"/>
    </source>
</evidence>
<reference evidence="3 4" key="1">
    <citation type="submission" date="2017-12" db="EMBL/GenBank/DDBJ databases">
        <title>Genomic Encyclopedia of Type Strains, Phase III (KMG-III): the genomes of soil and plant-associated and newly described type strains.</title>
        <authorList>
            <person name="Whitman W."/>
        </authorList>
    </citation>
    <scope>NUCLEOTIDE SEQUENCE [LARGE SCALE GENOMIC DNA]</scope>
    <source>
        <strain evidence="3 4">LP43</strain>
    </source>
</reference>
<name>A0A2N3U9I0_9BACT</name>